<dbReference type="InterPro" id="IPR016181">
    <property type="entry name" value="Acyl_CoA_acyltransferase"/>
</dbReference>
<sequence>MFRRCTSADHEKIMEFLLEERAMNLFIIGDIENFGYEADFQDIYAQFDNTGEIEGVLLRYQNSYIPYAKSVIDLTKMIEVISADPELMMVSGKDEIVSSIQQLIPLNKVKLTYFAELKDSLSIQEVTLDYPVKKATLDEVERVFELQEQIKEFNFSSASKQSFIRTLESKTGRSFYIENEAGNILSIASTTAENQYSGMVVGVCSHPSERQKGLASIVMTELCKVLLSEGKSLCLFYDNPKAGRIYKRLGFKDIGMWRMAYPKEQSPSDI</sequence>
<organism evidence="2 3">
    <name type="scientific">Metabacillus bambusae</name>
    <dbReference type="NCBI Taxonomy" id="2795218"/>
    <lineage>
        <taxon>Bacteria</taxon>
        <taxon>Bacillati</taxon>
        <taxon>Bacillota</taxon>
        <taxon>Bacilli</taxon>
        <taxon>Bacillales</taxon>
        <taxon>Bacillaceae</taxon>
        <taxon>Metabacillus</taxon>
    </lineage>
</organism>
<feature type="domain" description="N-acetyltransferase" evidence="1">
    <location>
        <begin position="130"/>
        <end position="270"/>
    </location>
</feature>
<proteinExistence type="predicted"/>
<evidence type="ECO:0000259" key="1">
    <source>
        <dbReference type="PROSITE" id="PS51186"/>
    </source>
</evidence>
<accession>A0ABS3N2T1</accession>
<dbReference type="RefSeq" id="WP_207978694.1">
    <property type="nucleotide sequence ID" value="NZ_JAGDEL010000008.1"/>
</dbReference>
<gene>
    <name evidence="2" type="ORF">I7822_12895</name>
</gene>
<evidence type="ECO:0000313" key="3">
    <source>
        <dbReference type="Proteomes" id="UP000663981"/>
    </source>
</evidence>
<dbReference type="EMBL" id="JAGDEL010000008">
    <property type="protein sequence ID" value="MBO1512567.1"/>
    <property type="molecule type" value="Genomic_DNA"/>
</dbReference>
<dbReference type="InterPro" id="IPR000182">
    <property type="entry name" value="GNAT_dom"/>
</dbReference>
<keyword evidence="3" id="KW-1185">Reference proteome</keyword>
<dbReference type="Pfam" id="PF12746">
    <property type="entry name" value="GNAT_acetyltran"/>
    <property type="match status" value="1"/>
</dbReference>
<comment type="caution">
    <text evidence="2">The sequence shown here is derived from an EMBL/GenBank/DDBJ whole genome shotgun (WGS) entry which is preliminary data.</text>
</comment>
<protein>
    <submittedName>
        <fullName evidence="2">GNAT family N-acetyltransferase</fullName>
    </submittedName>
</protein>
<dbReference type="Gene3D" id="3.40.630.30">
    <property type="match status" value="1"/>
</dbReference>
<reference evidence="2 3" key="1">
    <citation type="submission" date="2021-03" db="EMBL/GenBank/DDBJ databases">
        <title>Whole genome sequence of Metabacillus bambusae BG109.</title>
        <authorList>
            <person name="Jeong J.W."/>
        </authorList>
    </citation>
    <scope>NUCLEOTIDE SEQUENCE [LARGE SCALE GENOMIC DNA]</scope>
    <source>
        <strain evidence="2 3">BG109</strain>
    </source>
</reference>
<dbReference type="InterPro" id="IPR027365">
    <property type="entry name" value="GNAT_acetyltra_YdfB-like"/>
</dbReference>
<name>A0ABS3N2T1_9BACI</name>
<dbReference type="Proteomes" id="UP000663981">
    <property type="component" value="Unassembled WGS sequence"/>
</dbReference>
<evidence type="ECO:0000313" key="2">
    <source>
        <dbReference type="EMBL" id="MBO1512567.1"/>
    </source>
</evidence>
<dbReference type="PROSITE" id="PS51186">
    <property type="entry name" value="GNAT"/>
    <property type="match status" value="1"/>
</dbReference>
<dbReference type="SUPFAM" id="SSF55729">
    <property type="entry name" value="Acyl-CoA N-acyltransferases (Nat)"/>
    <property type="match status" value="1"/>
</dbReference>